<dbReference type="PROSITE" id="PS50005">
    <property type="entry name" value="TPR"/>
    <property type="match status" value="5"/>
</dbReference>
<feature type="repeat" description="TPR" evidence="1">
    <location>
        <begin position="374"/>
        <end position="407"/>
    </location>
</feature>
<keyword evidence="1" id="KW-0802">TPR repeat</keyword>
<comment type="caution">
    <text evidence="2">The sequence shown here is derived from an EMBL/GenBank/DDBJ whole genome shotgun (WGS) entry which is preliminary data.</text>
</comment>
<feature type="repeat" description="TPR" evidence="1">
    <location>
        <begin position="136"/>
        <end position="169"/>
    </location>
</feature>
<dbReference type="Pfam" id="PF13432">
    <property type="entry name" value="TPR_16"/>
    <property type="match status" value="1"/>
</dbReference>
<evidence type="ECO:0000313" key="2">
    <source>
        <dbReference type="EMBL" id="MFC3878227.1"/>
    </source>
</evidence>
<dbReference type="SMART" id="SM00028">
    <property type="entry name" value="TPR"/>
    <property type="match status" value="9"/>
</dbReference>
<sequence>MQYDPNNEPNDVSISRFESMLKTNDVLFFDSGEFESIIHHYLENGKVALAKKAIKMGLQQHPTSINLQLFKIEIFVLENKFDEANALLDELYNLEPGNEEIFIQKANVLSKQDLHEEAIRILLMALDLSENPDEDSDIFALIGMEYLFLDQFENALLYFRKCIDADPTDYAALHNVIYCYDFLDNNEEAIDFLNNYLDGNPYCEVAWHQLGRQYFATKDYKRASAAFDFAIISDDTFIGAYLEKGKVLEKQNEYAEAIENYKITLALDDPTSFALLRIGHCYEKLGNDDLAVQFFDRCVEEDPLLDKGWIAITKFYLKKQDYQKALYFINKAVNIDADNVLYWKLYAKINQRLNFLEEAERGYKRTLELGNYELDTWLNRADILISLGEYDASIYNLLQAVEFYPESAEIEYRLGGLYFKTLQSDKGRYHLKNALRLNDEYDFILSELFPHVIKKPMVKAIISSSKKRAE</sequence>
<dbReference type="Proteomes" id="UP001595812">
    <property type="component" value="Unassembled WGS sequence"/>
</dbReference>
<dbReference type="Pfam" id="PF13181">
    <property type="entry name" value="TPR_8"/>
    <property type="match status" value="1"/>
</dbReference>
<feature type="repeat" description="TPR" evidence="1">
    <location>
        <begin position="306"/>
        <end position="339"/>
    </location>
</feature>
<dbReference type="PANTHER" id="PTHR12558:SF13">
    <property type="entry name" value="CELL DIVISION CYCLE PROTEIN 27 HOMOLOG"/>
    <property type="match status" value="1"/>
</dbReference>
<dbReference type="InterPro" id="IPR011990">
    <property type="entry name" value="TPR-like_helical_dom_sf"/>
</dbReference>
<accession>A0ABV8AKE0</accession>
<dbReference type="Gene3D" id="1.25.40.10">
    <property type="entry name" value="Tetratricopeptide repeat domain"/>
    <property type="match status" value="3"/>
</dbReference>
<evidence type="ECO:0000256" key="1">
    <source>
        <dbReference type="PROSITE-ProRule" id="PRU00339"/>
    </source>
</evidence>
<protein>
    <submittedName>
        <fullName evidence="2">Tetratricopeptide repeat protein</fullName>
    </submittedName>
</protein>
<dbReference type="RefSeq" id="WP_386102184.1">
    <property type="nucleotide sequence ID" value="NZ_JBHSAT010000023.1"/>
</dbReference>
<dbReference type="PANTHER" id="PTHR12558">
    <property type="entry name" value="CELL DIVISION CYCLE 16,23,27"/>
    <property type="match status" value="1"/>
</dbReference>
<feature type="repeat" description="TPR" evidence="1">
    <location>
        <begin position="238"/>
        <end position="271"/>
    </location>
</feature>
<gene>
    <name evidence="2" type="ORF">ACFOSX_13390</name>
</gene>
<dbReference type="Pfam" id="PF13414">
    <property type="entry name" value="TPR_11"/>
    <property type="match status" value="1"/>
</dbReference>
<reference evidence="3" key="1">
    <citation type="journal article" date="2019" name="Int. J. Syst. Evol. Microbiol.">
        <title>The Global Catalogue of Microorganisms (GCM) 10K type strain sequencing project: providing services to taxonomists for standard genome sequencing and annotation.</title>
        <authorList>
            <consortium name="The Broad Institute Genomics Platform"/>
            <consortium name="The Broad Institute Genome Sequencing Center for Infectious Disease"/>
            <person name="Wu L."/>
            <person name="Ma J."/>
        </authorList>
    </citation>
    <scope>NUCLEOTIDE SEQUENCE [LARGE SCALE GENOMIC DNA]</scope>
    <source>
        <strain evidence="3">CECT 8979</strain>
    </source>
</reference>
<evidence type="ECO:0000313" key="3">
    <source>
        <dbReference type="Proteomes" id="UP001595812"/>
    </source>
</evidence>
<dbReference type="SUPFAM" id="SSF48452">
    <property type="entry name" value="TPR-like"/>
    <property type="match status" value="2"/>
</dbReference>
<proteinExistence type="predicted"/>
<organism evidence="2 3">
    <name type="scientific">Winogradskyella maritima</name>
    <dbReference type="NCBI Taxonomy" id="1517766"/>
    <lineage>
        <taxon>Bacteria</taxon>
        <taxon>Pseudomonadati</taxon>
        <taxon>Bacteroidota</taxon>
        <taxon>Flavobacteriia</taxon>
        <taxon>Flavobacteriales</taxon>
        <taxon>Flavobacteriaceae</taxon>
        <taxon>Winogradskyella</taxon>
    </lineage>
</organism>
<feature type="repeat" description="TPR" evidence="1">
    <location>
        <begin position="272"/>
        <end position="305"/>
    </location>
</feature>
<keyword evidence="3" id="KW-1185">Reference proteome</keyword>
<dbReference type="EMBL" id="JBHSAT010000023">
    <property type="protein sequence ID" value="MFC3878227.1"/>
    <property type="molecule type" value="Genomic_DNA"/>
</dbReference>
<name>A0ABV8AKE0_9FLAO</name>
<dbReference type="InterPro" id="IPR019734">
    <property type="entry name" value="TPR_rpt"/>
</dbReference>